<proteinExistence type="inferred from homology"/>
<dbReference type="GO" id="GO:0016020">
    <property type="term" value="C:membrane"/>
    <property type="evidence" value="ECO:0007669"/>
    <property type="project" value="InterPro"/>
</dbReference>
<dbReference type="PROSITE" id="PS50859">
    <property type="entry name" value="LONGIN"/>
    <property type="match status" value="1"/>
</dbReference>
<name>A0A9P1GT56_9DINO</name>
<keyword evidence="4" id="KW-0653">Protein transport</keyword>
<dbReference type="SUPFAM" id="SSF58038">
    <property type="entry name" value="SNARE fusion complex"/>
    <property type="match status" value="1"/>
</dbReference>
<dbReference type="GO" id="GO:0005737">
    <property type="term" value="C:cytoplasm"/>
    <property type="evidence" value="ECO:0007669"/>
    <property type="project" value="UniProtKB-ARBA"/>
</dbReference>
<dbReference type="EMBL" id="CAMXCT010006820">
    <property type="protein sequence ID" value="CAI4020577.1"/>
    <property type="molecule type" value="Genomic_DNA"/>
</dbReference>
<feature type="transmembrane region" description="Helical" evidence="9">
    <location>
        <begin position="198"/>
        <end position="221"/>
    </location>
</feature>
<dbReference type="GO" id="GO:0015031">
    <property type="term" value="P:protein transport"/>
    <property type="evidence" value="ECO:0007669"/>
    <property type="project" value="UniProtKB-KW"/>
</dbReference>
<reference evidence="13 14" key="2">
    <citation type="submission" date="2024-05" db="EMBL/GenBank/DDBJ databases">
        <authorList>
            <person name="Chen Y."/>
            <person name="Shah S."/>
            <person name="Dougan E. K."/>
            <person name="Thang M."/>
            <person name="Chan C."/>
        </authorList>
    </citation>
    <scope>NUCLEOTIDE SEQUENCE [LARGE SCALE GENOMIC DNA]</scope>
</reference>
<feature type="domain" description="V-SNARE coiled-coil homology" evidence="11">
    <location>
        <begin position="133"/>
        <end position="193"/>
    </location>
</feature>
<evidence type="ECO:0000313" key="13">
    <source>
        <dbReference type="EMBL" id="CAL4807889.1"/>
    </source>
</evidence>
<evidence type="ECO:0000256" key="5">
    <source>
        <dbReference type="ARBA" id="ARBA00022989"/>
    </source>
</evidence>
<keyword evidence="5 9" id="KW-1133">Transmembrane helix</keyword>
<keyword evidence="6 9" id="KW-0472">Membrane</keyword>
<evidence type="ECO:0000313" key="12">
    <source>
        <dbReference type="EMBL" id="CAI4020577.1"/>
    </source>
</evidence>
<evidence type="ECO:0000256" key="9">
    <source>
        <dbReference type="SAM" id="Phobius"/>
    </source>
</evidence>
<dbReference type="InterPro" id="IPR051097">
    <property type="entry name" value="Synaptobrevin-like_transport"/>
</dbReference>
<sequence>MDRERSQIIYALVIRNQKVVLAEYTALAGNFQQATMQILQKLESSIEWKSYIYGDYAFHYIVDQTSNLWFVCMAERALMRRVPFAFLQAVQETFMQKYTKEQVESAIAYGMQSDFRDELQHLLERYNSPDVDRVAAMMTKVQHINDHLMESIDKIMERQEKIELLVSRSQVLSESASSFRRDAEQLRRLVWWGNVKKVLIMGLIVVLVILVIAMLSCGITFSKCR</sequence>
<dbReference type="GO" id="GO:0016192">
    <property type="term" value="P:vesicle-mediated transport"/>
    <property type="evidence" value="ECO:0007669"/>
    <property type="project" value="InterPro"/>
</dbReference>
<dbReference type="Gene3D" id="3.30.450.50">
    <property type="entry name" value="Longin domain"/>
    <property type="match status" value="1"/>
</dbReference>
<evidence type="ECO:0000259" key="11">
    <source>
        <dbReference type="PROSITE" id="PS50892"/>
    </source>
</evidence>
<evidence type="ECO:0000256" key="6">
    <source>
        <dbReference type="ARBA" id="ARBA00023136"/>
    </source>
</evidence>
<evidence type="ECO:0000259" key="10">
    <source>
        <dbReference type="PROSITE" id="PS50859"/>
    </source>
</evidence>
<gene>
    <name evidence="12" type="ORF">C1SCF055_LOCUS44985</name>
</gene>
<dbReference type="SMART" id="SM01270">
    <property type="entry name" value="Longin"/>
    <property type="match status" value="1"/>
</dbReference>
<comment type="caution">
    <text evidence="12">The sequence shown here is derived from an EMBL/GenBank/DDBJ whole genome shotgun (WGS) entry which is preliminary data.</text>
</comment>
<protein>
    <submittedName>
        <fullName evidence="13">V-SNARE coiled-coil homology domain-containing protein</fullName>
    </submittedName>
</protein>
<reference evidence="12" key="1">
    <citation type="submission" date="2022-10" db="EMBL/GenBank/DDBJ databases">
        <authorList>
            <person name="Chen Y."/>
            <person name="Dougan E. K."/>
            <person name="Chan C."/>
            <person name="Rhodes N."/>
            <person name="Thang M."/>
        </authorList>
    </citation>
    <scope>NUCLEOTIDE SEQUENCE</scope>
</reference>
<dbReference type="CDD" id="cd14824">
    <property type="entry name" value="Longin"/>
    <property type="match status" value="1"/>
</dbReference>
<evidence type="ECO:0000256" key="7">
    <source>
        <dbReference type="ARBA" id="ARBA00046280"/>
    </source>
</evidence>
<comment type="similarity">
    <text evidence="1">Belongs to the synaptobrevin family.</text>
</comment>
<evidence type="ECO:0000256" key="1">
    <source>
        <dbReference type="ARBA" id="ARBA00008025"/>
    </source>
</evidence>
<dbReference type="CDD" id="cd15843">
    <property type="entry name" value="R-SNARE"/>
    <property type="match status" value="1"/>
</dbReference>
<dbReference type="Pfam" id="PF13774">
    <property type="entry name" value="Longin"/>
    <property type="match status" value="1"/>
</dbReference>
<keyword evidence="2" id="KW-0813">Transport</keyword>
<dbReference type="PANTHER" id="PTHR21136">
    <property type="entry name" value="SNARE PROTEINS"/>
    <property type="match status" value="1"/>
</dbReference>
<dbReference type="EMBL" id="CAMXCT030006820">
    <property type="protein sequence ID" value="CAL4807889.1"/>
    <property type="molecule type" value="Genomic_DNA"/>
</dbReference>
<dbReference type="Proteomes" id="UP001152797">
    <property type="component" value="Unassembled WGS sequence"/>
</dbReference>
<evidence type="ECO:0000256" key="3">
    <source>
        <dbReference type="ARBA" id="ARBA00022692"/>
    </source>
</evidence>
<dbReference type="Gene3D" id="1.20.5.110">
    <property type="match status" value="1"/>
</dbReference>
<dbReference type="AlphaFoldDB" id="A0A9P1GT56"/>
<keyword evidence="3 9" id="KW-0812">Transmembrane</keyword>
<dbReference type="GO" id="GO:0012505">
    <property type="term" value="C:endomembrane system"/>
    <property type="evidence" value="ECO:0007669"/>
    <property type="project" value="UniProtKB-SubCell"/>
</dbReference>
<dbReference type="Pfam" id="PF00957">
    <property type="entry name" value="Synaptobrevin"/>
    <property type="match status" value="1"/>
</dbReference>
<evidence type="ECO:0000256" key="8">
    <source>
        <dbReference type="PROSITE-ProRule" id="PRU00290"/>
    </source>
</evidence>
<dbReference type="InterPro" id="IPR042855">
    <property type="entry name" value="V_SNARE_CC"/>
</dbReference>
<dbReference type="SUPFAM" id="SSF64356">
    <property type="entry name" value="SNARE-like"/>
    <property type="match status" value="1"/>
</dbReference>
<dbReference type="EMBL" id="CAMXCT020006820">
    <property type="protein sequence ID" value="CAL1173952.1"/>
    <property type="molecule type" value="Genomic_DNA"/>
</dbReference>
<evidence type="ECO:0000256" key="4">
    <source>
        <dbReference type="ARBA" id="ARBA00022927"/>
    </source>
</evidence>
<keyword evidence="8" id="KW-0175">Coiled coil</keyword>
<dbReference type="PROSITE" id="PS50892">
    <property type="entry name" value="V_SNARE"/>
    <property type="match status" value="1"/>
</dbReference>
<dbReference type="InterPro" id="IPR011012">
    <property type="entry name" value="Longin-like_dom_sf"/>
</dbReference>
<evidence type="ECO:0000313" key="14">
    <source>
        <dbReference type="Proteomes" id="UP001152797"/>
    </source>
</evidence>
<dbReference type="InterPro" id="IPR010908">
    <property type="entry name" value="Longin_dom"/>
</dbReference>
<comment type="subcellular location">
    <subcellularLocation>
        <location evidence="7">Endomembrane system</location>
        <topology evidence="7">Single-pass type IV membrane protein</topology>
    </subcellularLocation>
</comment>
<accession>A0A9P1GT56</accession>
<dbReference type="OrthoDB" id="248747at2759"/>
<feature type="domain" description="Longin" evidence="10">
    <location>
        <begin position="12"/>
        <end position="119"/>
    </location>
</feature>
<evidence type="ECO:0000256" key="2">
    <source>
        <dbReference type="ARBA" id="ARBA00022448"/>
    </source>
</evidence>
<keyword evidence="14" id="KW-1185">Reference proteome</keyword>
<dbReference type="PRINTS" id="PR00219">
    <property type="entry name" value="SYNAPTOBREVN"/>
</dbReference>
<dbReference type="InterPro" id="IPR001388">
    <property type="entry name" value="Synaptobrevin-like"/>
</dbReference>
<organism evidence="12">
    <name type="scientific">Cladocopium goreaui</name>
    <dbReference type="NCBI Taxonomy" id="2562237"/>
    <lineage>
        <taxon>Eukaryota</taxon>
        <taxon>Sar</taxon>
        <taxon>Alveolata</taxon>
        <taxon>Dinophyceae</taxon>
        <taxon>Suessiales</taxon>
        <taxon>Symbiodiniaceae</taxon>
        <taxon>Cladocopium</taxon>
    </lineage>
</organism>
<dbReference type="PANTHER" id="PTHR21136:SF168">
    <property type="entry name" value="VESICLE-ASSOCIATED MEMBRANE PROTEIN 9"/>
    <property type="match status" value="1"/>
</dbReference>
<dbReference type="FunFam" id="3.30.450.50:FF:000015">
    <property type="entry name" value="Synaptobrevin 2 isoform 1"/>
    <property type="match status" value="1"/>
</dbReference>